<feature type="compositionally biased region" description="Polar residues" evidence="3">
    <location>
        <begin position="494"/>
        <end position="512"/>
    </location>
</feature>
<feature type="compositionally biased region" description="Basic and acidic residues" evidence="3">
    <location>
        <begin position="472"/>
        <end position="483"/>
    </location>
</feature>
<comment type="similarity">
    <text evidence="1">Belongs to the RIPOR family.</text>
</comment>
<evidence type="ECO:0000256" key="3">
    <source>
        <dbReference type="SAM" id="MobiDB-lite"/>
    </source>
</evidence>
<evidence type="ECO:0000313" key="6">
    <source>
        <dbReference type="Proteomes" id="UP000694580"/>
    </source>
</evidence>
<feature type="region of interest" description="Disordered" evidence="3">
    <location>
        <begin position="448"/>
        <end position="569"/>
    </location>
</feature>
<keyword evidence="6" id="KW-1185">Reference proteome</keyword>
<dbReference type="Proteomes" id="UP000694580">
    <property type="component" value="Chromosome 17"/>
</dbReference>
<dbReference type="Pfam" id="PF15903">
    <property type="entry name" value="PL48"/>
    <property type="match status" value="2"/>
</dbReference>
<dbReference type="PANTHER" id="PTHR15829:SF1">
    <property type="entry name" value="RHO FAMILY-INTERACTING CELL POLARIZATION REGULATOR 1"/>
    <property type="match status" value="1"/>
</dbReference>
<dbReference type="InterPro" id="IPR026136">
    <property type="entry name" value="RIPOR3"/>
</dbReference>
<feature type="compositionally biased region" description="Low complexity" evidence="3">
    <location>
        <begin position="7"/>
        <end position="17"/>
    </location>
</feature>
<feature type="compositionally biased region" description="Polar residues" evidence="3">
    <location>
        <begin position="323"/>
        <end position="346"/>
    </location>
</feature>
<feature type="domain" description="FAM65 N-terminal" evidence="4">
    <location>
        <begin position="137"/>
        <end position="363"/>
    </location>
</feature>
<feature type="coiled-coil region" evidence="2">
    <location>
        <begin position="100"/>
        <end position="127"/>
    </location>
</feature>
<reference evidence="5" key="2">
    <citation type="submission" date="2025-08" db="UniProtKB">
        <authorList>
            <consortium name="Ensembl"/>
        </authorList>
    </citation>
    <scope>IDENTIFICATION</scope>
</reference>
<dbReference type="PANTHER" id="PTHR15829">
    <property type="entry name" value="PROTEIN KINASE PKN/PRK1, EFFECTOR"/>
    <property type="match status" value="1"/>
</dbReference>
<feature type="compositionally biased region" description="Low complexity" evidence="3">
    <location>
        <begin position="374"/>
        <end position="385"/>
    </location>
</feature>
<feature type="region of interest" description="Disordered" evidence="3">
    <location>
        <begin position="366"/>
        <end position="389"/>
    </location>
</feature>
<accession>A0AAY4ERE7</accession>
<feature type="domain" description="FAM65 N-terminal" evidence="4">
    <location>
        <begin position="36"/>
        <end position="133"/>
    </location>
</feature>
<reference evidence="5 6" key="1">
    <citation type="submission" date="2020-06" db="EMBL/GenBank/DDBJ databases">
        <authorList>
            <consortium name="Wellcome Sanger Institute Data Sharing"/>
        </authorList>
    </citation>
    <scope>NUCLEOTIDE SEQUENCE [LARGE SCALE GENOMIC DNA]</scope>
</reference>
<evidence type="ECO:0000256" key="2">
    <source>
        <dbReference type="SAM" id="Coils"/>
    </source>
</evidence>
<name>A0AAY4ERE7_9TELE</name>
<feature type="region of interest" description="Disordered" evidence="3">
    <location>
        <begin position="1"/>
        <end position="32"/>
    </location>
</feature>
<evidence type="ECO:0000313" key="5">
    <source>
        <dbReference type="Ensembl" id="ENSDCDP00010060240.1"/>
    </source>
</evidence>
<dbReference type="AlphaFoldDB" id="A0AAY4ERE7"/>
<proteinExistence type="inferred from homology"/>
<keyword evidence="2" id="KW-0175">Coiled coil</keyword>
<reference evidence="5" key="3">
    <citation type="submission" date="2025-09" db="UniProtKB">
        <authorList>
            <consortium name="Ensembl"/>
        </authorList>
    </citation>
    <scope>IDENTIFICATION</scope>
</reference>
<gene>
    <name evidence="5" type="primary">RIPOR1</name>
</gene>
<feature type="region of interest" description="Disordered" evidence="3">
    <location>
        <begin position="69"/>
        <end position="89"/>
    </location>
</feature>
<dbReference type="GeneTree" id="ENSGT00940000153717"/>
<dbReference type="Ensembl" id="ENSDCDT00010070978.1">
    <property type="protein sequence ID" value="ENSDCDP00010060240.1"/>
    <property type="gene ID" value="ENSDCDG00010033246.1"/>
</dbReference>
<feature type="region of interest" description="Disordered" evidence="3">
    <location>
        <begin position="321"/>
        <end position="352"/>
    </location>
</feature>
<evidence type="ECO:0000256" key="1">
    <source>
        <dbReference type="ARBA" id="ARBA00005744"/>
    </source>
</evidence>
<feature type="compositionally biased region" description="Polar residues" evidence="3">
    <location>
        <begin position="69"/>
        <end position="79"/>
    </location>
</feature>
<protein>
    <recommendedName>
        <fullName evidence="4">FAM65 N-terminal domain-containing protein</fullName>
    </recommendedName>
</protein>
<sequence length="961" mass="106485">HRKWEGGRPASRSPSRAVSTMSLSVRPTRRVASRSITRSQSFAGVNSYDKPYRSLSVFSTPGCTRKTASRSSRMFTLSAKSPPPKVPQPERLDEVYEALKRGLQSYLQVHQAELENLSRQMKESKRNSRLVRCWFTAIDELYEAYCMQRRLRDGANKMVKAYTASTGSREARESLSEANKGFKEYTENMCMLESELESQLGEFHIKMKGLAGFARLCAGDQYEIFMKYGRQRWKLKGRIEINGRQVWDSEEMVFLPLITEFLSIKVTELKSLANHVVVGSVSCETKDLFTALPQTVAVDINDLGTIKLSLEVTWNPFDKDDQASTASTVNKAPTVNKRFSTYNQSPPDTPSLREQAFYNMLRRQEEMENGTAWSNSSESSDDSSSPQLSLGMRHAHKNLVQPEIQAAAPAIEISFKDESSVKEAEVPNGHTRFSRSFSHISETSADGALADRAAGEAVEPSEVASLVSVDNDMDRPNRAEASEPSHTAEPVNRSDGSCSSPADPATQDNLDNSEAVPEDKPTDTEQAGRASPRTEISSQPCGTTAAPDRPGSVVETQPMDSEELQTPDGALEDSLTAVMSSLDDYRGQFPELQVLEQELRLLEEVLTGRSRSRSSSVSLTVETVLGSFDFLNTSDLEEEAEAEDEQEEDGCEERCWETPSGPLSTGCLALDRVLQVHLKNCSSKLLVHYIFHAAHCHFAAPYMTISLLCVLDESVVPQLDQCQGAVSLWKQCTDGSSVYSTSTEAFLQTLGTSYTSRVPERVAGLTDTVFVHLVERILQKKLPKRGGGAAREMITIFQFWSYLEAEGVVELDTHITELAEEVWLVQSLQSGDQDVLVKALKKPLECSLKREGLRAVSLLLRDPRGKVCSAASSLLRSLADQTRHRERALVSCLELLEDECLETRVCGCKALACLKAKESIEQLVYLCLLGEEGKMAHRHVETSQEGMPRLFTPGSMASTAF</sequence>
<evidence type="ECO:0000259" key="4">
    <source>
        <dbReference type="Pfam" id="PF15903"/>
    </source>
</evidence>
<dbReference type="InterPro" id="IPR031780">
    <property type="entry name" value="FAM65_N"/>
</dbReference>
<organism evidence="5 6">
    <name type="scientific">Denticeps clupeoides</name>
    <name type="common">denticle herring</name>
    <dbReference type="NCBI Taxonomy" id="299321"/>
    <lineage>
        <taxon>Eukaryota</taxon>
        <taxon>Metazoa</taxon>
        <taxon>Chordata</taxon>
        <taxon>Craniata</taxon>
        <taxon>Vertebrata</taxon>
        <taxon>Euteleostomi</taxon>
        <taxon>Actinopterygii</taxon>
        <taxon>Neopterygii</taxon>
        <taxon>Teleostei</taxon>
        <taxon>Clupei</taxon>
        <taxon>Clupeiformes</taxon>
        <taxon>Denticipitoidei</taxon>
        <taxon>Denticipitidae</taxon>
        <taxon>Denticeps</taxon>
    </lineage>
</organism>